<dbReference type="OrthoDB" id="8595007at2"/>
<name>A0A2S1SI57_9FLAO</name>
<accession>A0A2S1SI57</accession>
<dbReference type="Gene3D" id="2.60.40.3140">
    <property type="match status" value="1"/>
</dbReference>
<dbReference type="EMBL" id="CP029187">
    <property type="protein sequence ID" value="AWI26027.1"/>
    <property type="molecule type" value="Genomic_DNA"/>
</dbReference>
<dbReference type="AlphaFoldDB" id="A0A2S1SI57"/>
<evidence type="ECO:0000259" key="2">
    <source>
        <dbReference type="Pfam" id="PF12969"/>
    </source>
</evidence>
<sequence length="665" mass="77065">MNYTAIQRFMKMANYRLQKNMTRTNSLTSSNKYFTFAFLIASVVSHAQLSLAEYKKAWPDFNEIILEESLVYDFSIKDKKLKVIQDNHYESMILSENGILNNEESFTYSELVKLKSYDAYSVVSNNGKEKKIKVTQSNEKLARDNSVFYNDVKERQLIFPNLETGARKVYDYQTEFLDPFLLQKFIFGNSLPIKNSTLEIHTEKDINIGYKIFNDPNNSIAFTKSEKKGKWVYKWTLTDIKPLKFESNSPGYLYVVPHIDVYIKDYTVDKTSIPVLDDIPKLFNYYKGFVKNLNKTENSELKAITTNLTFGMASNKDKMKAIFYWVKDNIKYIAFENGYEGFIPREAGLVCERKFGDCKDMASIITAMAHYAGVNDVSVSWIGTRSIPYSYEELSTPAVDNHMIAVFKDGGEYVFLDGTDKETRYGIPTAFIQGKEALYNDGETYKIIPVPVVPAEMNEIHEELALKIDNNKLTGTGKVEYQGFSRSSVLSQMGDAVNKTRFDMVKSLVLKGNNKFSLIDYKENNVKDRDQPYRIDFNFNLDNYIIKMGREMYVNMYLDKAFEKLTIEKDRIAKYEFDFLMYTNSAYKLEIPANYSVKSLPPAFSMDNDYFKADFSHEVRDNNVALTIKLKQKKILLDNTDFEKWNESIRKLKSAYNETIILQEK</sequence>
<evidence type="ECO:0000313" key="3">
    <source>
        <dbReference type="EMBL" id="AWI26027.1"/>
    </source>
</evidence>
<dbReference type="KEGG" id="fpal:HYN49_09030"/>
<dbReference type="Gene3D" id="3.10.620.30">
    <property type="match status" value="1"/>
</dbReference>
<keyword evidence="4" id="KW-1185">Reference proteome</keyword>
<reference evidence="3 4" key="1">
    <citation type="submission" date="2018-05" db="EMBL/GenBank/DDBJ databases">
        <title>Genome sequencing of Flavobacterium sp. HYN0049.</title>
        <authorList>
            <person name="Yi H."/>
            <person name="Baek C."/>
        </authorList>
    </citation>
    <scope>NUCLEOTIDE SEQUENCE [LARGE SCALE GENOMIC DNA]</scope>
    <source>
        <strain evidence="3 4">HYN0049</strain>
    </source>
</reference>
<evidence type="ECO:0000259" key="1">
    <source>
        <dbReference type="Pfam" id="PF01841"/>
    </source>
</evidence>
<dbReference type="Gene3D" id="2.60.120.1130">
    <property type="match status" value="1"/>
</dbReference>
<dbReference type="InterPro" id="IPR038765">
    <property type="entry name" value="Papain-like_cys_pep_sf"/>
</dbReference>
<feature type="domain" description="DUF3857" evidence="2">
    <location>
        <begin position="86"/>
        <end position="243"/>
    </location>
</feature>
<evidence type="ECO:0008006" key="5">
    <source>
        <dbReference type="Google" id="ProtNLM"/>
    </source>
</evidence>
<gene>
    <name evidence="3" type="ORF">HYN49_09030</name>
</gene>
<feature type="domain" description="Transglutaminase-like" evidence="1">
    <location>
        <begin position="303"/>
        <end position="375"/>
    </location>
</feature>
<organism evidence="3 4">
    <name type="scientific">Flavobacterium pallidum</name>
    <dbReference type="NCBI Taxonomy" id="2172098"/>
    <lineage>
        <taxon>Bacteria</taxon>
        <taxon>Pseudomonadati</taxon>
        <taxon>Bacteroidota</taxon>
        <taxon>Flavobacteriia</taxon>
        <taxon>Flavobacteriales</taxon>
        <taxon>Flavobacteriaceae</taxon>
        <taxon>Flavobacterium</taxon>
    </lineage>
</organism>
<dbReference type="Pfam" id="PF12969">
    <property type="entry name" value="DUF3857"/>
    <property type="match status" value="1"/>
</dbReference>
<proteinExistence type="predicted"/>
<dbReference type="Proteomes" id="UP000244937">
    <property type="component" value="Chromosome"/>
</dbReference>
<protein>
    <recommendedName>
        <fullName evidence="5">Transglutaminase</fullName>
    </recommendedName>
</protein>
<dbReference type="SUPFAM" id="SSF54001">
    <property type="entry name" value="Cysteine proteinases"/>
    <property type="match status" value="1"/>
</dbReference>
<dbReference type="InterPro" id="IPR024618">
    <property type="entry name" value="DUF3857"/>
</dbReference>
<evidence type="ECO:0000313" key="4">
    <source>
        <dbReference type="Proteomes" id="UP000244937"/>
    </source>
</evidence>
<dbReference type="InterPro" id="IPR002931">
    <property type="entry name" value="Transglutaminase-like"/>
</dbReference>
<dbReference type="Pfam" id="PF01841">
    <property type="entry name" value="Transglut_core"/>
    <property type="match status" value="1"/>
</dbReference>